<evidence type="ECO:0000256" key="1">
    <source>
        <dbReference type="ARBA" id="ARBA00001938"/>
    </source>
</evidence>
<dbReference type="OrthoDB" id="9805770at2"/>
<dbReference type="InterPro" id="IPR011053">
    <property type="entry name" value="Single_hybrid_motif"/>
</dbReference>
<dbReference type="Proteomes" id="UP000003919">
    <property type="component" value="Unassembled WGS sequence"/>
</dbReference>
<evidence type="ECO:0000259" key="9">
    <source>
        <dbReference type="PROSITE" id="PS51826"/>
    </source>
</evidence>
<organism evidence="10 11">
    <name type="scientific">Algoriphagus machipongonensis</name>
    <dbReference type="NCBI Taxonomy" id="388413"/>
    <lineage>
        <taxon>Bacteria</taxon>
        <taxon>Pseudomonadati</taxon>
        <taxon>Bacteroidota</taxon>
        <taxon>Cytophagia</taxon>
        <taxon>Cytophagales</taxon>
        <taxon>Cyclobacteriaceae</taxon>
        <taxon>Algoriphagus</taxon>
    </lineage>
</organism>
<proteinExistence type="inferred from homology"/>
<protein>
    <recommendedName>
        <fullName evidence="7">Dihydrolipoamide acetyltransferase component of pyruvate dehydrogenase complex</fullName>
        <ecNumber evidence="7">2.3.1.-</ecNumber>
    </recommendedName>
</protein>
<keyword evidence="6 7" id="KW-0012">Acyltransferase</keyword>
<dbReference type="CDD" id="cd06849">
    <property type="entry name" value="lipoyl_domain"/>
    <property type="match status" value="1"/>
</dbReference>
<dbReference type="GO" id="GO:0005737">
    <property type="term" value="C:cytoplasm"/>
    <property type="evidence" value="ECO:0007669"/>
    <property type="project" value="TreeGrafter"/>
</dbReference>
<dbReference type="InterPro" id="IPR001078">
    <property type="entry name" value="2-oxoacid_DH_actylTfrase"/>
</dbReference>
<evidence type="ECO:0000256" key="3">
    <source>
        <dbReference type="ARBA" id="ARBA00011484"/>
    </source>
</evidence>
<dbReference type="SUPFAM" id="SSF51230">
    <property type="entry name" value="Single hybrid motif"/>
    <property type="match status" value="1"/>
</dbReference>
<dbReference type="Pfam" id="PF00364">
    <property type="entry name" value="Biotin_lipoyl"/>
    <property type="match status" value="1"/>
</dbReference>
<gene>
    <name evidence="10" type="ORF">ALPR1_13495</name>
</gene>
<evidence type="ECO:0000256" key="6">
    <source>
        <dbReference type="ARBA" id="ARBA00023315"/>
    </source>
</evidence>
<comment type="caution">
    <text evidence="10">The sequence shown here is derived from an EMBL/GenBank/DDBJ whole genome shotgun (WGS) entry which is preliminary data.</text>
</comment>
<dbReference type="SUPFAM" id="SSF47005">
    <property type="entry name" value="Peripheral subunit-binding domain of 2-oxo acid dehydrogenase complex"/>
    <property type="match status" value="1"/>
</dbReference>
<dbReference type="STRING" id="388413.ALPR1_13495"/>
<evidence type="ECO:0000256" key="2">
    <source>
        <dbReference type="ARBA" id="ARBA00007317"/>
    </source>
</evidence>
<evidence type="ECO:0000259" key="8">
    <source>
        <dbReference type="PROSITE" id="PS50968"/>
    </source>
</evidence>
<feature type="domain" description="Peripheral subunit-binding (PSBD)" evidence="9">
    <location>
        <begin position="129"/>
        <end position="169"/>
    </location>
</feature>
<dbReference type="Pfam" id="PF02817">
    <property type="entry name" value="E3_binding"/>
    <property type="match status" value="1"/>
</dbReference>
<dbReference type="eggNOG" id="COG0508">
    <property type="taxonomic scope" value="Bacteria"/>
</dbReference>
<dbReference type="PANTHER" id="PTHR43178:SF5">
    <property type="entry name" value="LIPOAMIDE ACYLTRANSFERASE COMPONENT OF BRANCHED-CHAIN ALPHA-KETO ACID DEHYDROGENASE COMPLEX, MITOCHONDRIAL"/>
    <property type="match status" value="1"/>
</dbReference>
<dbReference type="Pfam" id="PF00198">
    <property type="entry name" value="2-oxoacid_dh"/>
    <property type="match status" value="1"/>
</dbReference>
<evidence type="ECO:0000256" key="5">
    <source>
        <dbReference type="ARBA" id="ARBA00022823"/>
    </source>
</evidence>
<feature type="domain" description="Lipoyl-binding" evidence="8">
    <location>
        <begin position="3"/>
        <end position="78"/>
    </location>
</feature>
<keyword evidence="11" id="KW-1185">Reference proteome</keyword>
<dbReference type="AlphaFoldDB" id="A3HTS0"/>
<dbReference type="Gene3D" id="2.40.50.100">
    <property type="match status" value="1"/>
</dbReference>
<dbReference type="GO" id="GO:0031405">
    <property type="term" value="F:lipoic acid binding"/>
    <property type="evidence" value="ECO:0007669"/>
    <property type="project" value="TreeGrafter"/>
</dbReference>
<dbReference type="InterPro" id="IPR023213">
    <property type="entry name" value="CAT-like_dom_sf"/>
</dbReference>
<dbReference type="PROSITE" id="PS50968">
    <property type="entry name" value="BIOTINYL_LIPOYL"/>
    <property type="match status" value="1"/>
</dbReference>
<comment type="similarity">
    <text evidence="2 7">Belongs to the 2-oxoacid dehydrogenase family.</text>
</comment>
<dbReference type="Gene3D" id="3.30.559.10">
    <property type="entry name" value="Chloramphenicol acetyltransferase-like domain"/>
    <property type="match status" value="1"/>
</dbReference>
<keyword evidence="4 7" id="KW-0808">Transferase</keyword>
<dbReference type="InterPro" id="IPR004167">
    <property type="entry name" value="PSBD"/>
</dbReference>
<accession>A3HTS0</accession>
<dbReference type="PANTHER" id="PTHR43178">
    <property type="entry name" value="DIHYDROLIPOAMIDE ACETYLTRANSFERASE COMPONENT OF PYRUVATE DEHYDROGENASE COMPLEX"/>
    <property type="match status" value="1"/>
</dbReference>
<dbReference type="InterPro" id="IPR000089">
    <property type="entry name" value="Biotin_lipoyl"/>
</dbReference>
<dbReference type="InterPro" id="IPR050743">
    <property type="entry name" value="2-oxoacid_DH_E2_comp"/>
</dbReference>
<comment type="subunit">
    <text evidence="3">Forms a 24-polypeptide structural core with octahedral symmetry.</text>
</comment>
<evidence type="ECO:0000313" key="10">
    <source>
        <dbReference type="EMBL" id="EAZ83238.1"/>
    </source>
</evidence>
<dbReference type="EMBL" id="AAXU02000001">
    <property type="protein sequence ID" value="EAZ83238.1"/>
    <property type="molecule type" value="Genomic_DNA"/>
</dbReference>
<dbReference type="InterPro" id="IPR036625">
    <property type="entry name" value="E3-bd_dom_sf"/>
</dbReference>
<sequence>MASVEMLMPKMGESIIEGTILGWLKKEGETIEQDESVLEVATDKVDTEVPATHPGVLKKILAKEGDVVAVGAPIAIIETENEVETPNSPVASESKEEKEELIAAAPANTDTLISTEKSFSNESVEDDRFYSPLVQSIAKEENISKSELSKIPGTGKDGRVTKQDMLAYLDKRTGSTQKEESPIPSISEPKAQVSISASDEIIEMDRMRKMIAQRMVDSKKTSAHVTSFVEADMTNIVLWREKNKQAYREKFGESITYTPFFIEAIAKAIRDFPMINISIDGDKIIKKKDINIGMAVALPSGNLIVPVIRKADQLNLVGISKQVNDLANRARNNKLNADDLSGGTYTVSNVGSFGNVMGTPIIMQPQVAIMAVGAIVKKPAVVETPTGDVIAVRHKMFLSHSYDHRVVDGSLGGMFVKRVADYLEEFDLKTSL</sequence>
<dbReference type="SUPFAM" id="SSF52777">
    <property type="entry name" value="CoA-dependent acyltransferases"/>
    <property type="match status" value="1"/>
</dbReference>
<dbReference type="EC" id="2.3.1.-" evidence="7"/>
<dbReference type="InterPro" id="IPR003016">
    <property type="entry name" value="2-oxoA_DH_lipoyl-BS"/>
</dbReference>
<evidence type="ECO:0000313" key="11">
    <source>
        <dbReference type="Proteomes" id="UP000003919"/>
    </source>
</evidence>
<dbReference type="RefSeq" id="WP_008201250.1">
    <property type="nucleotide sequence ID" value="NZ_CM001023.1"/>
</dbReference>
<dbReference type="PROSITE" id="PS51826">
    <property type="entry name" value="PSBD"/>
    <property type="match status" value="1"/>
</dbReference>
<dbReference type="HOGENOM" id="CLU_016733_10_1_10"/>
<dbReference type="GO" id="GO:0016407">
    <property type="term" value="F:acetyltransferase activity"/>
    <property type="evidence" value="ECO:0007669"/>
    <property type="project" value="TreeGrafter"/>
</dbReference>
<evidence type="ECO:0000256" key="4">
    <source>
        <dbReference type="ARBA" id="ARBA00022679"/>
    </source>
</evidence>
<dbReference type="Gene3D" id="4.10.320.10">
    <property type="entry name" value="E3-binding domain"/>
    <property type="match status" value="1"/>
</dbReference>
<evidence type="ECO:0000256" key="7">
    <source>
        <dbReference type="RuleBase" id="RU003423"/>
    </source>
</evidence>
<dbReference type="PROSITE" id="PS00189">
    <property type="entry name" value="LIPOYL"/>
    <property type="match status" value="1"/>
</dbReference>
<reference evidence="10 11" key="1">
    <citation type="journal article" date="2011" name="J. Bacteriol.">
        <title>Complete genome sequence of Algoriphagus sp. PR1, bacterial prey of a colony-forming choanoflagellate.</title>
        <authorList>
            <person name="Alegado R.A."/>
            <person name="Ferriera S."/>
            <person name="Nusbaum C."/>
            <person name="Young S.K."/>
            <person name="Zeng Q."/>
            <person name="Imamovic A."/>
            <person name="Fairclough S.R."/>
            <person name="King N."/>
        </authorList>
    </citation>
    <scope>NUCLEOTIDE SEQUENCE [LARGE SCALE GENOMIC DNA]</scope>
    <source>
        <strain evidence="10 11">PR1</strain>
    </source>
</reference>
<name>A3HTS0_9BACT</name>
<keyword evidence="5 7" id="KW-0450">Lipoyl</keyword>
<comment type="cofactor">
    <cofactor evidence="1 7">
        <name>(R)-lipoate</name>
        <dbReference type="ChEBI" id="CHEBI:83088"/>
    </cofactor>
</comment>